<dbReference type="VEuPathDB" id="FungiDB:PITG_01262"/>
<gene>
    <name evidence="6" type="ORF">PITG_01262</name>
</gene>
<dbReference type="HOGENOM" id="CLU_481034_0_0_1"/>
<dbReference type="RefSeq" id="XP_002907935.1">
    <property type="nucleotide sequence ID" value="XM_002907889.1"/>
</dbReference>
<accession>D0MV22</accession>
<dbReference type="PANTHER" id="PTHR24346">
    <property type="entry name" value="MAP/MICROTUBULE AFFINITY-REGULATING KINASE"/>
    <property type="match status" value="1"/>
</dbReference>
<dbReference type="FunFam" id="1.10.510.10:FF:000571">
    <property type="entry name" value="Maternal embryonic leucine zipper kinase"/>
    <property type="match status" value="1"/>
</dbReference>
<dbReference type="InterPro" id="IPR008271">
    <property type="entry name" value="Ser/Thr_kinase_AS"/>
</dbReference>
<evidence type="ECO:0000256" key="1">
    <source>
        <dbReference type="ARBA" id="ARBA00022741"/>
    </source>
</evidence>
<dbReference type="GO" id="GO:0005524">
    <property type="term" value="F:ATP binding"/>
    <property type="evidence" value="ECO:0007669"/>
    <property type="project" value="UniProtKB-UniRule"/>
</dbReference>
<dbReference type="PROSITE" id="PS00107">
    <property type="entry name" value="PROTEIN_KINASE_ATP"/>
    <property type="match status" value="1"/>
</dbReference>
<dbReference type="KEGG" id="pif:PITG_01262"/>
<proteinExistence type="predicted"/>
<feature type="domain" description="Protein kinase" evidence="5">
    <location>
        <begin position="147"/>
        <end position="438"/>
    </location>
</feature>
<keyword evidence="2 3" id="KW-0067">ATP-binding</keyword>
<keyword evidence="7" id="KW-1185">Reference proteome</keyword>
<evidence type="ECO:0000313" key="7">
    <source>
        <dbReference type="Proteomes" id="UP000006643"/>
    </source>
</evidence>
<dbReference type="GO" id="GO:0035556">
    <property type="term" value="P:intracellular signal transduction"/>
    <property type="evidence" value="ECO:0007669"/>
    <property type="project" value="TreeGrafter"/>
</dbReference>
<dbReference type="Pfam" id="PF00069">
    <property type="entry name" value="Pkinase"/>
    <property type="match status" value="1"/>
</dbReference>
<name>D0MV22_PHYIT</name>
<keyword evidence="1 3" id="KW-0547">Nucleotide-binding</keyword>
<dbReference type="Proteomes" id="UP000006643">
    <property type="component" value="Unassembled WGS sequence"/>
</dbReference>
<feature type="binding site" evidence="3">
    <location>
        <position position="176"/>
    </location>
    <ligand>
        <name>ATP</name>
        <dbReference type="ChEBI" id="CHEBI:30616"/>
    </ligand>
</feature>
<keyword evidence="6" id="KW-0418">Kinase</keyword>
<dbReference type="STRING" id="403677.D0MV22"/>
<feature type="compositionally biased region" description="Polar residues" evidence="4">
    <location>
        <begin position="515"/>
        <end position="526"/>
    </location>
</feature>
<evidence type="ECO:0000313" key="6">
    <source>
        <dbReference type="EMBL" id="EEY61018.1"/>
    </source>
</evidence>
<sequence length="567" mass="62991">MLDLKERVATARQLAAKSSSAPVKCIGGRPTNGLFIKTRTRRVNRLDCALQDARVSAFCSVKSLTAKDQLQSVYDRVARNNALPELPARTPTLSMTHLQSAEQAVQYFIDKMRQTADSLDEQTKAAITRALINGEAGNQVDGLVCWYSMGNEIGRGTFGRVRAATHRLSGTSVAIKSYSCLHGARSCLPVEGRAAKDFGEDALEWRQVRQEVRILSKLRAHPNILRFVEVFETSTRIHVVTELLRGTSLCEVLQRASGQRLSETRAKRVFQQLVAAVEALHSQCVIHRDLKLENVLLNEESGHVTIIDFGFSDFEEPVDPLSLASLDTENRKKQPKKKKNFCGTPVYMAPEVVTSEHYDGRPVDIWSLGVLLYLMLCGKFPFQGANFHQLFQKLRSGAQQLVLPPTLSVAARALLQSILAVDPLKRPIASELRGCLWLQDIETLEFSRKEAASFEAWPGTNEKVCEALTKLYGVQLNLSDINIARAKPRRPRLSAFLELATAESRQHFLELIAESASSDDVQSPQSDESDTDCDESNSHEDVAPSTRHKQQLEKLIGLVKTSLATSD</sequence>
<dbReference type="InParanoid" id="D0MV22"/>
<dbReference type="PROSITE" id="PS00108">
    <property type="entry name" value="PROTEIN_KINASE_ST"/>
    <property type="match status" value="1"/>
</dbReference>
<dbReference type="InterPro" id="IPR000719">
    <property type="entry name" value="Prot_kinase_dom"/>
</dbReference>
<keyword evidence="6" id="KW-0808">Transferase</keyword>
<dbReference type="PROSITE" id="PS50011">
    <property type="entry name" value="PROTEIN_KINASE_DOM"/>
    <property type="match status" value="1"/>
</dbReference>
<feature type="region of interest" description="Disordered" evidence="4">
    <location>
        <begin position="515"/>
        <end position="551"/>
    </location>
</feature>
<dbReference type="PANTHER" id="PTHR24346:SF30">
    <property type="entry name" value="MATERNAL EMBRYONIC LEUCINE ZIPPER KINASE"/>
    <property type="match status" value="1"/>
</dbReference>
<dbReference type="GO" id="GO:0005737">
    <property type="term" value="C:cytoplasm"/>
    <property type="evidence" value="ECO:0007669"/>
    <property type="project" value="TreeGrafter"/>
</dbReference>
<dbReference type="InterPro" id="IPR011009">
    <property type="entry name" value="Kinase-like_dom_sf"/>
</dbReference>
<dbReference type="GO" id="GO:0004674">
    <property type="term" value="F:protein serine/threonine kinase activity"/>
    <property type="evidence" value="ECO:0007669"/>
    <property type="project" value="TreeGrafter"/>
</dbReference>
<dbReference type="GeneID" id="9477632"/>
<evidence type="ECO:0000256" key="4">
    <source>
        <dbReference type="SAM" id="MobiDB-lite"/>
    </source>
</evidence>
<dbReference type="EMBL" id="DS028119">
    <property type="protein sequence ID" value="EEY61018.1"/>
    <property type="molecule type" value="Genomic_DNA"/>
</dbReference>
<evidence type="ECO:0000259" key="5">
    <source>
        <dbReference type="PROSITE" id="PS50011"/>
    </source>
</evidence>
<dbReference type="OrthoDB" id="193931at2759"/>
<dbReference type="SUPFAM" id="SSF56112">
    <property type="entry name" value="Protein kinase-like (PK-like)"/>
    <property type="match status" value="1"/>
</dbReference>
<evidence type="ECO:0000256" key="2">
    <source>
        <dbReference type="ARBA" id="ARBA00022840"/>
    </source>
</evidence>
<dbReference type="SMART" id="SM00220">
    <property type="entry name" value="S_TKc"/>
    <property type="match status" value="1"/>
</dbReference>
<reference evidence="7" key="1">
    <citation type="journal article" date="2009" name="Nature">
        <title>Genome sequence and analysis of the Irish potato famine pathogen Phytophthora infestans.</title>
        <authorList>
            <consortium name="The Broad Institute Genome Sequencing Platform"/>
            <person name="Haas B.J."/>
            <person name="Kamoun S."/>
            <person name="Zody M.C."/>
            <person name="Jiang R.H."/>
            <person name="Handsaker R.E."/>
            <person name="Cano L.M."/>
            <person name="Grabherr M."/>
            <person name="Kodira C.D."/>
            <person name="Raffaele S."/>
            <person name="Torto-Alalibo T."/>
            <person name="Bozkurt T.O."/>
            <person name="Ah-Fong A.M."/>
            <person name="Alvarado L."/>
            <person name="Anderson V.L."/>
            <person name="Armstrong M.R."/>
            <person name="Avrova A."/>
            <person name="Baxter L."/>
            <person name="Beynon J."/>
            <person name="Boevink P.C."/>
            <person name="Bollmann S.R."/>
            <person name="Bos J.I."/>
            <person name="Bulone V."/>
            <person name="Cai G."/>
            <person name="Cakir C."/>
            <person name="Carrington J.C."/>
            <person name="Chawner M."/>
            <person name="Conti L."/>
            <person name="Costanzo S."/>
            <person name="Ewan R."/>
            <person name="Fahlgren N."/>
            <person name="Fischbach M.A."/>
            <person name="Fugelstad J."/>
            <person name="Gilroy E.M."/>
            <person name="Gnerre S."/>
            <person name="Green P.J."/>
            <person name="Grenville-Briggs L.J."/>
            <person name="Griffith J."/>
            <person name="Grunwald N.J."/>
            <person name="Horn K."/>
            <person name="Horner N.R."/>
            <person name="Hu C.H."/>
            <person name="Huitema E."/>
            <person name="Jeong D.H."/>
            <person name="Jones A.M."/>
            <person name="Jones J.D."/>
            <person name="Jones R.W."/>
            <person name="Karlsson E.K."/>
            <person name="Kunjeti S.G."/>
            <person name="Lamour K."/>
            <person name="Liu Z."/>
            <person name="Ma L."/>
            <person name="Maclean D."/>
            <person name="Chibucos M.C."/>
            <person name="McDonald H."/>
            <person name="McWalters J."/>
            <person name="Meijer H.J."/>
            <person name="Morgan W."/>
            <person name="Morris P.F."/>
            <person name="Munro C.A."/>
            <person name="O'Neill K."/>
            <person name="Ospina-Giraldo M."/>
            <person name="Pinzon A."/>
            <person name="Pritchard L."/>
            <person name="Ramsahoye B."/>
            <person name="Ren Q."/>
            <person name="Restrepo S."/>
            <person name="Roy S."/>
            <person name="Sadanandom A."/>
            <person name="Savidor A."/>
            <person name="Schornack S."/>
            <person name="Schwartz D.C."/>
            <person name="Schumann U.D."/>
            <person name="Schwessinger B."/>
            <person name="Seyer L."/>
            <person name="Sharpe T."/>
            <person name="Silvar C."/>
            <person name="Song J."/>
            <person name="Studholme D.J."/>
            <person name="Sykes S."/>
            <person name="Thines M."/>
            <person name="van de Vondervoort P.J."/>
            <person name="Phuntumart V."/>
            <person name="Wawra S."/>
            <person name="Weide R."/>
            <person name="Win J."/>
            <person name="Young C."/>
            <person name="Zhou S."/>
            <person name="Fry W."/>
            <person name="Meyers B.C."/>
            <person name="van West P."/>
            <person name="Ristaino J."/>
            <person name="Govers F."/>
            <person name="Birch P.R."/>
            <person name="Whisson S.C."/>
            <person name="Judelson H.S."/>
            <person name="Nusbaum C."/>
        </authorList>
    </citation>
    <scope>NUCLEOTIDE SEQUENCE [LARGE SCALE GENOMIC DNA]</scope>
    <source>
        <strain evidence="7">T30-4</strain>
    </source>
</reference>
<dbReference type="OMA" id="ASELYCC"/>
<protein>
    <submittedName>
        <fullName evidence="6">Protein kinase, putative</fullName>
    </submittedName>
</protein>
<evidence type="ECO:0000256" key="3">
    <source>
        <dbReference type="PROSITE-ProRule" id="PRU10141"/>
    </source>
</evidence>
<dbReference type="InterPro" id="IPR017441">
    <property type="entry name" value="Protein_kinase_ATP_BS"/>
</dbReference>
<dbReference type="eggNOG" id="KOG0583">
    <property type="taxonomic scope" value="Eukaryota"/>
</dbReference>
<dbReference type="Gene3D" id="1.10.510.10">
    <property type="entry name" value="Transferase(Phosphotransferase) domain 1"/>
    <property type="match status" value="1"/>
</dbReference>
<dbReference type="AlphaFoldDB" id="D0MV22"/>
<organism evidence="6 7">
    <name type="scientific">Phytophthora infestans (strain T30-4)</name>
    <name type="common">Potato late blight agent</name>
    <dbReference type="NCBI Taxonomy" id="403677"/>
    <lineage>
        <taxon>Eukaryota</taxon>
        <taxon>Sar</taxon>
        <taxon>Stramenopiles</taxon>
        <taxon>Oomycota</taxon>
        <taxon>Peronosporomycetes</taxon>
        <taxon>Peronosporales</taxon>
        <taxon>Peronosporaceae</taxon>
        <taxon>Phytophthora</taxon>
    </lineage>
</organism>